<sequence length="247" mass="27439">MHDTWLGSVSSWYITKLSALGENMNIAQRLIKLSILLAACASGYLFAAEAQDWELRRDRDGIQVHTRPVEGSPYDAVRTTTRMTDVRLSSLVALIEDAPACADWADSCAESYLVERLSDSESLVYTHNDMPFPVKDRDVLAQVKWTQNSATFEVEMNSVATVGKIDDVRGRLRLTKAVASWNFAPQADGSVLISNQAHINPGSALPGWVTNMLLIDAPFETMRSFVNEVRNSKYVDAQLSFIREPAP</sequence>
<dbReference type="PROSITE" id="PS50848">
    <property type="entry name" value="START"/>
    <property type="match status" value="1"/>
</dbReference>
<dbReference type="Gene3D" id="3.30.530.20">
    <property type="match status" value="1"/>
</dbReference>
<dbReference type="PIRSF" id="PIRSF039033">
    <property type="entry name" value="START_dom"/>
    <property type="match status" value="1"/>
</dbReference>
<dbReference type="InterPro" id="IPR028347">
    <property type="entry name" value="START_dom_prot"/>
</dbReference>
<gene>
    <name evidence="2" type="ORF">COB20_04275</name>
</gene>
<dbReference type="Pfam" id="PF01852">
    <property type="entry name" value="START"/>
    <property type="match status" value="1"/>
</dbReference>
<organism evidence="2 3">
    <name type="scientific">SAR86 cluster bacterium</name>
    <dbReference type="NCBI Taxonomy" id="2030880"/>
    <lineage>
        <taxon>Bacteria</taxon>
        <taxon>Pseudomonadati</taxon>
        <taxon>Pseudomonadota</taxon>
        <taxon>Gammaproteobacteria</taxon>
        <taxon>SAR86 cluster</taxon>
    </lineage>
</organism>
<name>A0A2A4XBJ8_9GAMM</name>
<dbReference type="AlphaFoldDB" id="A0A2A4XBJ8"/>
<protein>
    <recommendedName>
        <fullName evidence="1">START domain-containing protein</fullName>
    </recommendedName>
</protein>
<accession>A0A2A4XBJ8</accession>
<dbReference type="GO" id="GO:0008289">
    <property type="term" value="F:lipid binding"/>
    <property type="evidence" value="ECO:0007669"/>
    <property type="project" value="InterPro"/>
</dbReference>
<dbReference type="EMBL" id="NVUL01000015">
    <property type="protein sequence ID" value="PCI79681.1"/>
    <property type="molecule type" value="Genomic_DNA"/>
</dbReference>
<dbReference type="PANTHER" id="PTHR19308">
    <property type="entry name" value="PHOSPHATIDYLCHOLINE TRANSFER PROTEIN"/>
    <property type="match status" value="1"/>
</dbReference>
<dbReference type="GO" id="GO:0005737">
    <property type="term" value="C:cytoplasm"/>
    <property type="evidence" value="ECO:0007669"/>
    <property type="project" value="UniProtKB-ARBA"/>
</dbReference>
<dbReference type="Proteomes" id="UP000218767">
    <property type="component" value="Unassembled WGS sequence"/>
</dbReference>
<proteinExistence type="predicted"/>
<evidence type="ECO:0000313" key="2">
    <source>
        <dbReference type="EMBL" id="PCI79681.1"/>
    </source>
</evidence>
<dbReference type="PANTHER" id="PTHR19308:SF14">
    <property type="entry name" value="START DOMAIN-CONTAINING PROTEIN"/>
    <property type="match status" value="1"/>
</dbReference>
<evidence type="ECO:0000259" key="1">
    <source>
        <dbReference type="PROSITE" id="PS50848"/>
    </source>
</evidence>
<dbReference type="SUPFAM" id="SSF55961">
    <property type="entry name" value="Bet v1-like"/>
    <property type="match status" value="1"/>
</dbReference>
<reference evidence="3" key="1">
    <citation type="submission" date="2017-08" db="EMBL/GenBank/DDBJ databases">
        <title>A dynamic microbial community with high functional redundancy inhabits the cold, oxic subseafloor aquifer.</title>
        <authorList>
            <person name="Tully B.J."/>
            <person name="Wheat C.G."/>
            <person name="Glazer B.T."/>
            <person name="Huber J.A."/>
        </authorList>
    </citation>
    <scope>NUCLEOTIDE SEQUENCE [LARGE SCALE GENOMIC DNA]</scope>
</reference>
<feature type="domain" description="START" evidence="1">
    <location>
        <begin position="48"/>
        <end position="211"/>
    </location>
</feature>
<evidence type="ECO:0000313" key="3">
    <source>
        <dbReference type="Proteomes" id="UP000218767"/>
    </source>
</evidence>
<dbReference type="InterPro" id="IPR002913">
    <property type="entry name" value="START_lipid-bd_dom"/>
</dbReference>
<dbReference type="InterPro" id="IPR023393">
    <property type="entry name" value="START-like_dom_sf"/>
</dbReference>
<comment type="caution">
    <text evidence="2">The sequence shown here is derived from an EMBL/GenBank/DDBJ whole genome shotgun (WGS) entry which is preliminary data.</text>
</comment>
<dbReference type="InterPro" id="IPR051213">
    <property type="entry name" value="START_lipid_transfer"/>
</dbReference>